<feature type="compositionally biased region" description="Basic residues" evidence="3">
    <location>
        <begin position="2007"/>
        <end position="2020"/>
    </location>
</feature>
<dbReference type="PANTHER" id="PTHR12616">
    <property type="entry name" value="VACUOLAR PROTEIN SORTING VPS41"/>
    <property type="match status" value="1"/>
</dbReference>
<sequence>MESNGLKKPLAQSPAKASVVADGSRVPVHWPDGFDFGFANSPEMPIQPLLLPHPLPRPRPSTQLPSLPRSRQSPQPLTLPLLRPGAAFAAAASRQVTRKTSISSHRDSHIDQEERSRQQSEFSEGKIIHVSPSVVTEQKADDTNGLLKDSANATPGPEDFALARSVPEHENLVRVVDDASIVPKFRIRVIDEPGVVGEIESLITDEPDAAGKPENLPTVSNEPAVVERIESLITDGPEIAEKPDNLPRVFDEPRVVEKIESIVTDGPEVAEKLENLRVFDEPEVVGDPGISFPNNVADTSSNVIYRHEDHSYASSEISTEEELSDSDTGLISTNDNFNSDDTDEAVDALETNLEQKDDQIEETRQSPTAFQLAEELEMRNSSSGLHWKEGAAAQPMRLDGIEKCKPAIDLLQLTTYGTLSHALASPQLRREYGFPQAVTVHANFIAVGLSKGAVLVTPSKYSATRSADELESQKAFFLGGGIETKEPVSSLCFSHQGDLLLVGYANGTLRLWDVSRRSMSKMMSTEHSEAIVHTLFLGQEAPGARNLRVISGDCKGRLLLHAFSQQMVPLIRRFSVETQCLLEGDKTGPVLSVSPLLPDEGLHVSNGVNSSHQSRISSPPTLGSVMGGMGSVMGGMVGSVGAIDVGRKFLYDGGATSTTSATSADDGPRPMFVLVTHHTVLVVRLAADMQVRQPALEVMSKLSRPAGIRDGAIAYTAWRRIRAKLGTSLVSSSGNSDSNVSNGSTATAFVTDRADAKKDEGDAANDVVDDDDLPMLAMGWDTKMFIWQLTQSKLRKVREWELDSPAVGLAWLEEQMLVIVTAKDQLCLFTKEGIEVERGSIRGDQEGMGALIYHSHIMNALGNPEKAYHSSLSVRGAALYLMGPQQLWRARLLPWRERIKALEDAGDWMGAFHIAMELYDGRARGVTGLPRGLDAMREAIMSTLLALLSAYIDMAFAYLSVAYGSATLPALNSSSETASQAADRQGSGGLGQDLQDAREQYARVGGVAIEFCVHIGKQDVLFENVFSKFVAVGQRGIFLELLEPYILKDMLGGLAPEVMQALVEHYSYHGWVDRVEQCVLHMDIGSLDFNQVVRLCREHGLYSALIYLFNRGLDDFRSPLEELLIVADQASNSSQTQLVGYKLLVYLKYCFIGLAFPPGHGSLPTTRLPGLRAEILQFLLDQEGSIRGRPLTGFKSEEVKIYPRLWFLLQVDIQATLLVLRLAFPEHGPLGIGKQGFAYLTSADDEDLVLSASEDIHDGVRYVQATVNALVEILNVSHKVRAFPKGVDTDVKDSQMIRPSNEGVGYLLDFVAQFVASRHAVVSSATFMMILEYLALPTHGRGDALANEDLMVRLLNAVPDSNLDPSRTLELAQTNNFWQVSGLLHTRGRNYEAALDDYLNDENQIGQPFLYIMDMLDPQKGLQESDLSKFKKAVLLRISELVQRSSKGTLGVVLKHMSSDNQQVIERLDHRPELLFAYLKGIMNARSGSNISGELDSAGVLSHCKHQRRLPSRQHSTSSRFKRGNCCPQWDPNVDIKDLLQQSAIVFTDDMAELYVELLCKFEPHAVLKFLESYENYRLEHCLKLCQEYGITDAAIFLLERVGDVASALDLVLKDVEICRDRLELFVSTSSRTSVQAFDKDQQSVVEVGAVKAAVAAAVALCQRNTQRLEPRESITLWFRLLDSIVEPSKVASNAVNTSFEVDRNFRNQEYLDSERIQIRGKSRAQRKLAIKQAKGKFLKKVLVLLMGDIIDGMMGYIPLHVIMEKILADHGSHPFQDFRPTILNMLSAYGYERTILRTAKHLTEEDTFYNIYALRRGCAHGYAALSSICCICGLGLEDDTLQGHTRSTAENSHGESTKGVMAVATTSRSSNAFSIYFCGHAAHILCVVDDGSHKEDPSLPGCPVCSLKVKSSSSPYHANNAIWKGRDEASRSSTTPTPDRVAPYLLDTAIKSYHPATEIPRLAVLKQLQQGKQLSDLGPSLQLRLAPPPKIRSRRASVPENGGALRNRHAPKSLINLRR</sequence>
<dbReference type="GeneID" id="112294102"/>
<dbReference type="Pfam" id="PF25066">
    <property type="entry name" value="TPR_VPS8_2"/>
    <property type="match status" value="1"/>
</dbReference>
<dbReference type="RefSeq" id="XP_024400035.1">
    <property type="nucleotide sequence ID" value="XM_024544267.2"/>
</dbReference>
<dbReference type="KEGG" id="ppp:112294102"/>
<dbReference type="Pfam" id="PF23410">
    <property type="entry name" value="Beta-prop_VPS8"/>
    <property type="match status" value="1"/>
</dbReference>
<dbReference type="Pfam" id="PF23556">
    <property type="entry name" value="TPR_Vps41"/>
    <property type="match status" value="1"/>
</dbReference>
<dbReference type="InterPro" id="IPR059070">
    <property type="entry name" value="TPR_VPS8_2"/>
</dbReference>
<feature type="repeat" description="WD" evidence="2">
    <location>
        <begin position="488"/>
        <end position="522"/>
    </location>
</feature>
<dbReference type="InterPro" id="IPR045111">
    <property type="entry name" value="Vps41/Vps8"/>
</dbReference>
<feature type="compositionally biased region" description="Basic and acidic residues" evidence="3">
    <location>
        <begin position="104"/>
        <end position="127"/>
    </location>
</feature>
<dbReference type="GO" id="GO:0005770">
    <property type="term" value="C:late endosome"/>
    <property type="evidence" value="ECO:0000318"/>
    <property type="project" value="GO_Central"/>
</dbReference>
<dbReference type="SMART" id="SM00320">
    <property type="entry name" value="WD40"/>
    <property type="match status" value="1"/>
</dbReference>
<name>A0A2K1J2J2_PHYPA</name>
<feature type="domain" description="Vacuolar protein sorting-associated protein 8 central" evidence="4">
    <location>
        <begin position="1037"/>
        <end position="1224"/>
    </location>
</feature>
<dbReference type="Gramene" id="Pp3c17_2710V3.6">
    <property type="protein sequence ID" value="Pp3c17_2710V3.6"/>
    <property type="gene ID" value="Pp3c17_2710"/>
</dbReference>
<dbReference type="OrthoDB" id="289913at2759"/>
<dbReference type="Gramene" id="Pp3c17_2710V3.4">
    <property type="protein sequence ID" value="Pp3c17_2710V3.4"/>
    <property type="gene ID" value="Pp3c17_2710"/>
</dbReference>
<dbReference type="Gramene" id="Pp3c17_2710V3.2">
    <property type="protein sequence ID" value="Pp3c17_2710V3.2"/>
    <property type="gene ID" value="Pp3c17_2710"/>
</dbReference>
<dbReference type="PaxDb" id="3218-PP1S193_48V6.1"/>
<evidence type="ECO:0000259" key="5">
    <source>
        <dbReference type="Pfam" id="PF25066"/>
    </source>
</evidence>
<dbReference type="Pfam" id="PF12816">
    <property type="entry name" value="TPR_Vps8"/>
    <property type="match status" value="1"/>
</dbReference>
<reference evidence="7" key="3">
    <citation type="submission" date="2020-12" db="UniProtKB">
        <authorList>
            <consortium name="EnsemblPlants"/>
        </authorList>
    </citation>
    <scope>IDENTIFICATION</scope>
</reference>
<dbReference type="RefSeq" id="XP_024400036.1">
    <property type="nucleotide sequence ID" value="XM_024544268.2"/>
</dbReference>
<dbReference type="GO" id="GO:0030897">
    <property type="term" value="C:HOPS complex"/>
    <property type="evidence" value="ECO:0000318"/>
    <property type="project" value="GO_Central"/>
</dbReference>
<evidence type="ECO:0000313" key="7">
    <source>
        <dbReference type="EnsemblPlants" id="Pp3c17_2710V3.1"/>
    </source>
</evidence>
<dbReference type="STRING" id="3218.A0A2K1J2J2"/>
<dbReference type="EnsemblPlants" id="Pp3c17_2710V3.7">
    <property type="protein sequence ID" value="Pp3c17_2710V3.7"/>
    <property type="gene ID" value="Pp3c17_2710"/>
</dbReference>
<dbReference type="EnsemblPlants" id="Pp3c17_2710V3.2">
    <property type="protein sequence ID" value="Pp3c17_2710V3.2"/>
    <property type="gene ID" value="Pp3c17_2710"/>
</dbReference>
<keyword evidence="8" id="KW-1185">Reference proteome</keyword>
<feature type="region of interest" description="Disordered" evidence="3">
    <location>
        <begin position="90"/>
        <end position="130"/>
    </location>
</feature>
<feature type="region of interest" description="Disordered" evidence="3">
    <location>
        <begin position="1"/>
        <end position="22"/>
    </location>
</feature>
<dbReference type="Gramene" id="Pp3c17_2710V3.5">
    <property type="protein sequence ID" value="Pp3c17_2710V3.5"/>
    <property type="gene ID" value="Pp3c17_2710"/>
</dbReference>
<dbReference type="InterPro" id="IPR036322">
    <property type="entry name" value="WD40_repeat_dom_sf"/>
</dbReference>
<dbReference type="Gramene" id="Pp3c17_2710V3.7">
    <property type="protein sequence ID" value="Pp3c17_2710V3.7"/>
    <property type="gene ID" value="Pp3c17_2710"/>
</dbReference>
<dbReference type="PROSITE" id="PS50082">
    <property type="entry name" value="WD_REPEATS_2"/>
    <property type="match status" value="1"/>
</dbReference>
<reference evidence="6 8" key="2">
    <citation type="journal article" date="2018" name="Plant J.">
        <title>The Physcomitrella patens chromosome-scale assembly reveals moss genome structure and evolution.</title>
        <authorList>
            <person name="Lang D."/>
            <person name="Ullrich K.K."/>
            <person name="Murat F."/>
            <person name="Fuchs J."/>
            <person name="Jenkins J."/>
            <person name="Haas F.B."/>
            <person name="Piednoel M."/>
            <person name="Gundlach H."/>
            <person name="Van Bel M."/>
            <person name="Meyberg R."/>
            <person name="Vives C."/>
            <person name="Morata J."/>
            <person name="Symeonidi A."/>
            <person name="Hiss M."/>
            <person name="Muchero W."/>
            <person name="Kamisugi Y."/>
            <person name="Saleh O."/>
            <person name="Blanc G."/>
            <person name="Decker E.L."/>
            <person name="van Gessel N."/>
            <person name="Grimwood J."/>
            <person name="Hayes R.D."/>
            <person name="Graham S.W."/>
            <person name="Gunter L.E."/>
            <person name="McDaniel S.F."/>
            <person name="Hoernstein S.N.W."/>
            <person name="Larsson A."/>
            <person name="Li F.W."/>
            <person name="Perroud P.F."/>
            <person name="Phillips J."/>
            <person name="Ranjan P."/>
            <person name="Rokshar D.S."/>
            <person name="Rothfels C.J."/>
            <person name="Schneider L."/>
            <person name="Shu S."/>
            <person name="Stevenson D.W."/>
            <person name="Thummler F."/>
            <person name="Tillich M."/>
            <person name="Villarreal Aguilar J.C."/>
            <person name="Widiez T."/>
            <person name="Wong G.K."/>
            <person name="Wymore A."/>
            <person name="Zhang Y."/>
            <person name="Zimmer A.D."/>
            <person name="Quatrano R.S."/>
            <person name="Mayer K.F.X."/>
            <person name="Goodstein D."/>
            <person name="Casacuberta J.M."/>
            <person name="Vandepoele K."/>
            <person name="Reski R."/>
            <person name="Cuming A.C."/>
            <person name="Tuskan G.A."/>
            <person name="Maumus F."/>
            <person name="Salse J."/>
            <person name="Schmutz J."/>
            <person name="Rensing S.A."/>
        </authorList>
    </citation>
    <scope>NUCLEOTIDE SEQUENCE [LARGE SCALE GENOMIC DNA]</scope>
    <source>
        <strain evidence="7 8">cv. Gransden 2004</strain>
    </source>
</reference>
<dbReference type="RefSeq" id="XP_024400031.1">
    <property type="nucleotide sequence ID" value="XM_024544263.2"/>
</dbReference>
<dbReference type="PANTHER" id="PTHR12616:SF8">
    <property type="entry name" value="VACUOLAR PROTEIN SORTING-ASSOCIATED PROTEIN 8 HOMOLOG"/>
    <property type="match status" value="1"/>
</dbReference>
<feature type="compositionally biased region" description="Low complexity" evidence="3">
    <location>
        <begin position="63"/>
        <end position="76"/>
    </location>
</feature>
<dbReference type="RefSeq" id="XP_024400034.1">
    <property type="nucleotide sequence ID" value="XM_024544266.2"/>
</dbReference>
<dbReference type="SUPFAM" id="SSF50978">
    <property type="entry name" value="WD40 repeat-like"/>
    <property type="match status" value="1"/>
</dbReference>
<keyword evidence="2" id="KW-0853">WD repeat</keyword>
<dbReference type="EnsemblPlants" id="Pp3c17_2710V3.3">
    <property type="protein sequence ID" value="Pp3c17_2710V3.3"/>
    <property type="gene ID" value="Pp3c17_2710"/>
</dbReference>
<evidence type="ECO:0000259" key="4">
    <source>
        <dbReference type="Pfam" id="PF12816"/>
    </source>
</evidence>
<dbReference type="GO" id="GO:0034058">
    <property type="term" value="P:endosomal vesicle fusion"/>
    <property type="evidence" value="ECO:0000318"/>
    <property type="project" value="GO_Central"/>
</dbReference>
<dbReference type="GO" id="GO:0006623">
    <property type="term" value="P:protein targeting to vacuole"/>
    <property type="evidence" value="ECO:0000318"/>
    <property type="project" value="GO_Central"/>
</dbReference>
<reference evidence="6 8" key="1">
    <citation type="journal article" date="2008" name="Science">
        <title>The Physcomitrella genome reveals evolutionary insights into the conquest of land by plants.</title>
        <authorList>
            <person name="Rensing S."/>
            <person name="Lang D."/>
            <person name="Zimmer A."/>
            <person name="Terry A."/>
            <person name="Salamov A."/>
            <person name="Shapiro H."/>
            <person name="Nishiyama T."/>
            <person name="Perroud P.-F."/>
            <person name="Lindquist E."/>
            <person name="Kamisugi Y."/>
            <person name="Tanahashi T."/>
            <person name="Sakakibara K."/>
            <person name="Fujita T."/>
            <person name="Oishi K."/>
            <person name="Shin-I T."/>
            <person name="Kuroki Y."/>
            <person name="Toyoda A."/>
            <person name="Suzuki Y."/>
            <person name="Hashimoto A."/>
            <person name="Yamaguchi K."/>
            <person name="Sugano A."/>
            <person name="Kohara Y."/>
            <person name="Fujiyama A."/>
            <person name="Anterola A."/>
            <person name="Aoki S."/>
            <person name="Ashton N."/>
            <person name="Barbazuk W.B."/>
            <person name="Barker E."/>
            <person name="Bennetzen J."/>
            <person name="Bezanilla M."/>
            <person name="Blankenship R."/>
            <person name="Cho S.H."/>
            <person name="Dutcher S."/>
            <person name="Estelle M."/>
            <person name="Fawcett J.A."/>
            <person name="Gundlach H."/>
            <person name="Hanada K."/>
            <person name="Heyl A."/>
            <person name="Hicks K.A."/>
            <person name="Hugh J."/>
            <person name="Lohr M."/>
            <person name="Mayer K."/>
            <person name="Melkozernov A."/>
            <person name="Murata T."/>
            <person name="Nelson D."/>
            <person name="Pils B."/>
            <person name="Prigge M."/>
            <person name="Reiss B."/>
            <person name="Renner T."/>
            <person name="Rombauts S."/>
            <person name="Rushton P."/>
            <person name="Sanderfoot A."/>
            <person name="Schween G."/>
            <person name="Shiu S.-H."/>
            <person name="Stueber K."/>
            <person name="Theodoulou F.L."/>
            <person name="Tu H."/>
            <person name="Van de Peer Y."/>
            <person name="Verrier P.J."/>
            <person name="Waters E."/>
            <person name="Wood A."/>
            <person name="Yang L."/>
            <person name="Cove D."/>
            <person name="Cuming A."/>
            <person name="Hasebe M."/>
            <person name="Lucas S."/>
            <person name="Mishler D.B."/>
            <person name="Reski R."/>
            <person name="Grigoriev I."/>
            <person name="Quatrano R.S."/>
            <person name="Boore J.L."/>
        </authorList>
    </citation>
    <scope>NUCLEOTIDE SEQUENCE [LARGE SCALE GENOMIC DNA]</scope>
    <source>
        <strain evidence="7 8">cv. Gransden 2004</strain>
    </source>
</reference>
<dbReference type="EMBL" id="ABEU02000017">
    <property type="protein sequence ID" value="PNR35748.1"/>
    <property type="molecule type" value="Genomic_DNA"/>
</dbReference>
<dbReference type="Gramene" id="Pp3c17_2710V3.1">
    <property type="protein sequence ID" value="Pp3c17_2710V3.1"/>
    <property type="gene ID" value="Pp3c17_2710"/>
</dbReference>
<evidence type="ECO:0000313" key="8">
    <source>
        <dbReference type="Proteomes" id="UP000006727"/>
    </source>
</evidence>
<evidence type="ECO:0000256" key="3">
    <source>
        <dbReference type="SAM" id="MobiDB-lite"/>
    </source>
</evidence>
<dbReference type="EnsemblPlants" id="Pp3c17_2710V3.5">
    <property type="protein sequence ID" value="Pp3c17_2710V3.5"/>
    <property type="gene ID" value="Pp3c17_2710"/>
</dbReference>
<comment type="similarity">
    <text evidence="1">Belongs to the VPS8 family.</text>
</comment>
<evidence type="ECO:0000313" key="6">
    <source>
        <dbReference type="EMBL" id="PNR35748.1"/>
    </source>
</evidence>
<dbReference type="InterPro" id="IPR025941">
    <property type="entry name" value="Vps8_central_dom"/>
</dbReference>
<dbReference type="RefSeq" id="XP_024400033.1">
    <property type="nucleotide sequence ID" value="XM_024544265.2"/>
</dbReference>
<dbReference type="EnsemblPlants" id="Pp3c17_2710V3.6">
    <property type="protein sequence ID" value="Pp3c17_2710V3.6"/>
    <property type="gene ID" value="Pp3c17_2710"/>
</dbReference>
<dbReference type="RefSeq" id="XP_073396315.1">
    <property type="nucleotide sequence ID" value="XM_073540214.1"/>
</dbReference>
<gene>
    <name evidence="7" type="primary">LOC112294102</name>
    <name evidence="6" type="ORF">PHYPA_021598</name>
</gene>
<organism evidence="6">
    <name type="scientific">Physcomitrium patens</name>
    <name type="common">Spreading-leaved earth moss</name>
    <name type="synonym">Physcomitrella patens</name>
    <dbReference type="NCBI Taxonomy" id="3218"/>
    <lineage>
        <taxon>Eukaryota</taxon>
        <taxon>Viridiplantae</taxon>
        <taxon>Streptophyta</taxon>
        <taxon>Embryophyta</taxon>
        <taxon>Bryophyta</taxon>
        <taxon>Bryophytina</taxon>
        <taxon>Bryopsida</taxon>
        <taxon>Funariidae</taxon>
        <taxon>Funariales</taxon>
        <taxon>Funariaceae</taxon>
        <taxon>Physcomitrium</taxon>
    </lineage>
</organism>
<feature type="domain" description="VPS8-like TPR-like repeats" evidence="5">
    <location>
        <begin position="1664"/>
        <end position="1815"/>
    </location>
</feature>
<feature type="compositionally biased region" description="Polar residues" evidence="3">
    <location>
        <begin position="94"/>
        <end position="103"/>
    </location>
</feature>
<dbReference type="Gramene" id="Pp3c17_2710V3.3">
    <property type="protein sequence ID" value="Pp3c17_2710V3.3"/>
    <property type="gene ID" value="Pp3c17_2710"/>
</dbReference>
<dbReference type="EnsemblPlants" id="Pp3c17_2710V3.8">
    <property type="protein sequence ID" value="Pp3c17_2710V3.8"/>
    <property type="gene ID" value="Pp3c17_2710"/>
</dbReference>
<dbReference type="Proteomes" id="UP000006727">
    <property type="component" value="Chromosome 17"/>
</dbReference>
<dbReference type="InterPro" id="IPR001680">
    <property type="entry name" value="WD40_rpt"/>
</dbReference>
<dbReference type="Gene3D" id="2.130.10.10">
    <property type="entry name" value="YVTN repeat-like/Quinoprotein amine dehydrogenase"/>
    <property type="match status" value="1"/>
</dbReference>
<feature type="region of interest" description="Disordered" evidence="3">
    <location>
        <begin position="41"/>
        <end position="77"/>
    </location>
</feature>
<proteinExistence type="inferred from homology"/>
<dbReference type="InterPro" id="IPR015943">
    <property type="entry name" value="WD40/YVTN_repeat-like_dom_sf"/>
</dbReference>
<evidence type="ECO:0000256" key="2">
    <source>
        <dbReference type="PROSITE-ProRule" id="PRU00221"/>
    </source>
</evidence>
<evidence type="ECO:0000256" key="1">
    <source>
        <dbReference type="ARBA" id="ARBA00009422"/>
    </source>
</evidence>
<feature type="region of interest" description="Disordered" evidence="3">
    <location>
        <begin position="1980"/>
        <end position="2020"/>
    </location>
</feature>
<dbReference type="Gramene" id="Pp3c17_2710V3.8">
    <property type="protein sequence ID" value="Pp3c17_2710V3.8"/>
    <property type="gene ID" value="Pp3c17_2710"/>
</dbReference>
<dbReference type="EnsemblPlants" id="Pp3c17_2710V3.4">
    <property type="protein sequence ID" value="Pp3c17_2710V3.4"/>
    <property type="gene ID" value="Pp3c17_2710"/>
</dbReference>
<protein>
    <submittedName>
        <fullName evidence="6 7">Uncharacterized protein</fullName>
    </submittedName>
</protein>
<feature type="region of interest" description="Disordered" evidence="3">
    <location>
        <begin position="311"/>
        <end position="340"/>
    </location>
</feature>
<dbReference type="EnsemblPlants" id="Pp3c17_2710V3.1">
    <property type="protein sequence ID" value="Pp3c17_2710V3.1"/>
    <property type="gene ID" value="Pp3c17_2710"/>
</dbReference>
<dbReference type="FunCoup" id="A0A2K1J2J2">
    <property type="interactions" value="3860"/>
</dbReference>
<accession>A0A2K1J2J2</accession>